<dbReference type="InterPro" id="IPR029056">
    <property type="entry name" value="Ribokinase-like"/>
</dbReference>
<dbReference type="SUPFAM" id="SSF53613">
    <property type="entry name" value="Ribokinase-like"/>
    <property type="match status" value="1"/>
</dbReference>
<evidence type="ECO:0000256" key="2">
    <source>
        <dbReference type="ARBA" id="ARBA00022679"/>
    </source>
</evidence>
<dbReference type="PANTHER" id="PTHR10534">
    <property type="entry name" value="PYRIDOXAL KINASE"/>
    <property type="match status" value="1"/>
</dbReference>
<dbReference type="GO" id="GO:0005524">
    <property type="term" value="F:ATP binding"/>
    <property type="evidence" value="ECO:0007669"/>
    <property type="project" value="UniProtKB-KW"/>
</dbReference>
<dbReference type="NCBIfam" id="TIGR00687">
    <property type="entry name" value="pyridox_kin"/>
    <property type="match status" value="1"/>
</dbReference>
<dbReference type="GO" id="GO:0009443">
    <property type="term" value="P:pyridoxal 5'-phosphate salvage"/>
    <property type="evidence" value="ECO:0007669"/>
    <property type="project" value="InterPro"/>
</dbReference>
<dbReference type="EC" id="2.7.1.35" evidence="1"/>
<dbReference type="PANTHER" id="PTHR10534:SF2">
    <property type="entry name" value="PYRIDOXAL KINASE"/>
    <property type="match status" value="1"/>
</dbReference>
<evidence type="ECO:0000256" key="5">
    <source>
        <dbReference type="ARBA" id="ARBA00022840"/>
    </source>
</evidence>
<proteinExistence type="predicted"/>
<keyword evidence="5" id="KW-0067">ATP-binding</keyword>
<dbReference type="InterPro" id="IPR013749">
    <property type="entry name" value="PM/HMP-P_kinase-1"/>
</dbReference>
<reference evidence="7 8" key="1">
    <citation type="submission" date="2020-08" db="EMBL/GenBank/DDBJ databases">
        <title>Genomic Encyclopedia of Type Strains, Phase III (KMG-III): the genomes of soil and plant-associated and newly described type strains.</title>
        <authorList>
            <person name="Whitman W."/>
        </authorList>
    </citation>
    <scope>NUCLEOTIDE SEQUENCE [LARGE SCALE GENOMIC DNA]</scope>
    <source>
        <strain evidence="7 8">CECT 8803</strain>
    </source>
</reference>
<comment type="caution">
    <text evidence="7">The sequence shown here is derived from an EMBL/GenBank/DDBJ whole genome shotgun (WGS) entry which is preliminary data.</text>
</comment>
<dbReference type="EMBL" id="JACHXA010000001">
    <property type="protein sequence ID" value="MBB3063876.1"/>
    <property type="molecule type" value="Genomic_DNA"/>
</dbReference>
<dbReference type="Gene3D" id="3.40.1190.20">
    <property type="match status" value="1"/>
</dbReference>
<dbReference type="GO" id="GO:0005829">
    <property type="term" value="C:cytosol"/>
    <property type="evidence" value="ECO:0007669"/>
    <property type="project" value="TreeGrafter"/>
</dbReference>
<feature type="domain" description="Pyridoxamine kinase/Phosphomethylpyrimidine kinase" evidence="6">
    <location>
        <begin position="92"/>
        <end position="274"/>
    </location>
</feature>
<accession>A0A839SR83</accession>
<keyword evidence="4 7" id="KW-0418">Kinase</keyword>
<evidence type="ECO:0000256" key="1">
    <source>
        <dbReference type="ARBA" id="ARBA00012104"/>
    </source>
</evidence>
<evidence type="ECO:0000313" key="8">
    <source>
        <dbReference type="Proteomes" id="UP000581135"/>
    </source>
</evidence>
<organism evidence="7 8">
    <name type="scientific">Limibacillus halophilus</name>
    <dbReference type="NCBI Taxonomy" id="1579333"/>
    <lineage>
        <taxon>Bacteria</taxon>
        <taxon>Pseudomonadati</taxon>
        <taxon>Pseudomonadota</taxon>
        <taxon>Alphaproteobacteria</taxon>
        <taxon>Rhodospirillales</taxon>
        <taxon>Rhodovibrionaceae</taxon>
        <taxon>Limibacillus</taxon>
    </lineage>
</organism>
<dbReference type="RefSeq" id="WP_221205659.1">
    <property type="nucleotide sequence ID" value="NZ_JACHXA010000001.1"/>
</dbReference>
<name>A0A839SR83_9PROT</name>
<evidence type="ECO:0000256" key="4">
    <source>
        <dbReference type="ARBA" id="ARBA00022777"/>
    </source>
</evidence>
<keyword evidence="3" id="KW-0547">Nucleotide-binding</keyword>
<sequence length="303" mass="32161">MQDEAVPNCDSRAVAGDSRAMSVLSIQSHVVFGHVGNAVAAFALQRLGIEVWPAMTVQLAHHTGHGPAKGGPLTLDNLEAVTQGLDDLGVLSKCRAVLSGYLGSAELGQAVLNAVALVKEANPDAFYVCDPVMGDDGELYVSPEIPRFFREEALPQADVLTPNLFELSLLTGWHIERRLDLLSASEWLLEGGLDCLLVTSVDLVDSPPDSIEMLVAGPKGIWRLVTPRLTLTHKAGGAGDLTAALFIGHLLQGRGMDEALALAGSSVHALLRAKAEDALDLPLVAAQEFLVKPPTLYEVEQVV</sequence>
<dbReference type="Proteomes" id="UP000581135">
    <property type="component" value="Unassembled WGS sequence"/>
</dbReference>
<keyword evidence="8" id="KW-1185">Reference proteome</keyword>
<protein>
    <recommendedName>
        <fullName evidence="1">pyridoxal kinase</fullName>
        <ecNumber evidence="1">2.7.1.35</ecNumber>
    </recommendedName>
</protein>
<dbReference type="Pfam" id="PF08543">
    <property type="entry name" value="Phos_pyr_kin"/>
    <property type="match status" value="1"/>
</dbReference>
<evidence type="ECO:0000313" key="7">
    <source>
        <dbReference type="EMBL" id="MBB3063876.1"/>
    </source>
</evidence>
<dbReference type="GO" id="GO:0008478">
    <property type="term" value="F:pyridoxal kinase activity"/>
    <property type="evidence" value="ECO:0007669"/>
    <property type="project" value="UniProtKB-EC"/>
</dbReference>
<dbReference type="CDD" id="cd01173">
    <property type="entry name" value="pyridoxal_pyridoxamine_kinase"/>
    <property type="match status" value="1"/>
</dbReference>
<dbReference type="InterPro" id="IPR004625">
    <property type="entry name" value="PyrdxlKinase"/>
</dbReference>
<dbReference type="AlphaFoldDB" id="A0A839SR83"/>
<gene>
    <name evidence="7" type="ORF">FHR98_000141</name>
</gene>
<evidence type="ECO:0000259" key="6">
    <source>
        <dbReference type="Pfam" id="PF08543"/>
    </source>
</evidence>
<dbReference type="NCBIfam" id="NF004398">
    <property type="entry name" value="PRK05756.1"/>
    <property type="match status" value="1"/>
</dbReference>
<evidence type="ECO:0000256" key="3">
    <source>
        <dbReference type="ARBA" id="ARBA00022741"/>
    </source>
</evidence>
<keyword evidence="2 7" id="KW-0808">Transferase</keyword>